<organism evidence="1 2">
    <name type="scientific">Candidatus Acidiferrum panamense</name>
    <dbReference type="NCBI Taxonomy" id="2741543"/>
    <lineage>
        <taxon>Bacteria</taxon>
        <taxon>Pseudomonadati</taxon>
        <taxon>Acidobacteriota</taxon>
        <taxon>Terriglobia</taxon>
        <taxon>Candidatus Acidiferrales</taxon>
        <taxon>Candidatus Acidiferrum</taxon>
    </lineage>
</organism>
<evidence type="ECO:0000313" key="1">
    <source>
        <dbReference type="EMBL" id="MBA0088572.1"/>
    </source>
</evidence>
<accession>A0A7V8NW76</accession>
<name>A0A7V8NW76_9BACT</name>
<feature type="non-terminal residue" evidence="1">
    <location>
        <position position="238"/>
    </location>
</feature>
<dbReference type="AlphaFoldDB" id="A0A7V8NW76"/>
<proteinExistence type="predicted"/>
<protein>
    <submittedName>
        <fullName evidence="1">Uncharacterized protein</fullName>
    </submittedName>
</protein>
<comment type="caution">
    <text evidence="1">The sequence shown here is derived from an EMBL/GenBank/DDBJ whole genome shotgun (WGS) entry which is preliminary data.</text>
</comment>
<gene>
    <name evidence="1" type="ORF">HRJ53_26595</name>
</gene>
<dbReference type="EMBL" id="JACDQQ010002570">
    <property type="protein sequence ID" value="MBA0088572.1"/>
    <property type="molecule type" value="Genomic_DNA"/>
</dbReference>
<evidence type="ECO:0000313" key="2">
    <source>
        <dbReference type="Proteomes" id="UP000567293"/>
    </source>
</evidence>
<keyword evidence="2" id="KW-1185">Reference proteome</keyword>
<dbReference type="Proteomes" id="UP000567293">
    <property type="component" value="Unassembled WGS sequence"/>
</dbReference>
<sequence length="238" mass="25882">MPPANAVATAYLRSLDQIKTASTLPRHLPTTTGTIPAADPVEATAAFVDVLLEAGIIAQQPRALLNGPQGHKALRRMRAHMQFAFNCDDAAYARRSEELTFLANAIMAGCSLVDTSFTAQKAWDAAAATCNLGLENWPPLWNPAKSLPNDFLVDHDLVAVFQVGWTVLHHDVTMYAAQQLLEILCNARCDDHNIQNGLDELRTQLSTCCRTGAPWLARDALDVIAIIDMPAWVALLGL</sequence>
<reference evidence="1" key="1">
    <citation type="submission" date="2020-06" db="EMBL/GenBank/DDBJ databases">
        <title>Legume-microbial interactions unlock mineral nutrients during tropical forest succession.</title>
        <authorList>
            <person name="Epihov D.Z."/>
        </authorList>
    </citation>
    <scope>NUCLEOTIDE SEQUENCE [LARGE SCALE GENOMIC DNA]</scope>
    <source>
        <strain evidence="1">Pan2503</strain>
    </source>
</reference>